<feature type="chain" id="PRO_5004049000" description="RxLR effector candidate protein" evidence="1">
    <location>
        <begin position="24"/>
        <end position="355"/>
    </location>
</feature>
<dbReference type="EnsemblProtists" id="HpaT810350">
    <property type="protein sequence ID" value="HpaP810350"/>
    <property type="gene ID" value="HpaG810350"/>
</dbReference>
<dbReference type="InParanoid" id="M4BV10"/>
<dbReference type="Proteomes" id="UP000011713">
    <property type="component" value="Unassembled WGS sequence"/>
</dbReference>
<reference evidence="2" key="2">
    <citation type="submission" date="2015-06" db="UniProtKB">
        <authorList>
            <consortium name="EnsemblProtists"/>
        </authorList>
    </citation>
    <scope>IDENTIFICATION</scope>
    <source>
        <strain evidence="2">Emoy2</strain>
    </source>
</reference>
<reference evidence="3" key="1">
    <citation type="journal article" date="2010" name="Science">
        <title>Signatures of adaptation to obligate biotrophy in the Hyaloperonospora arabidopsidis genome.</title>
        <authorList>
            <person name="Baxter L."/>
            <person name="Tripathy S."/>
            <person name="Ishaque N."/>
            <person name="Boot N."/>
            <person name="Cabral A."/>
            <person name="Kemen E."/>
            <person name="Thines M."/>
            <person name="Ah-Fong A."/>
            <person name="Anderson R."/>
            <person name="Badejoko W."/>
            <person name="Bittner-Eddy P."/>
            <person name="Boore J.L."/>
            <person name="Chibucos M.C."/>
            <person name="Coates M."/>
            <person name="Dehal P."/>
            <person name="Delehaunty K."/>
            <person name="Dong S."/>
            <person name="Downton P."/>
            <person name="Dumas B."/>
            <person name="Fabro G."/>
            <person name="Fronick C."/>
            <person name="Fuerstenberg S.I."/>
            <person name="Fulton L."/>
            <person name="Gaulin E."/>
            <person name="Govers F."/>
            <person name="Hughes L."/>
            <person name="Humphray S."/>
            <person name="Jiang R.H."/>
            <person name="Judelson H."/>
            <person name="Kamoun S."/>
            <person name="Kyung K."/>
            <person name="Meijer H."/>
            <person name="Minx P."/>
            <person name="Morris P."/>
            <person name="Nelson J."/>
            <person name="Phuntumart V."/>
            <person name="Qutob D."/>
            <person name="Rehmany A."/>
            <person name="Rougon-Cardoso A."/>
            <person name="Ryden P."/>
            <person name="Torto-Alalibo T."/>
            <person name="Studholme D."/>
            <person name="Wang Y."/>
            <person name="Win J."/>
            <person name="Wood J."/>
            <person name="Clifton S.W."/>
            <person name="Rogers J."/>
            <person name="Van den Ackerveken G."/>
            <person name="Jones J.D."/>
            <person name="McDowell J.M."/>
            <person name="Beynon J."/>
            <person name="Tyler B.M."/>
        </authorList>
    </citation>
    <scope>NUCLEOTIDE SEQUENCE [LARGE SCALE GENOMIC DNA]</scope>
    <source>
        <strain evidence="3">Emoy2</strain>
    </source>
</reference>
<organism evidence="2 3">
    <name type="scientific">Hyaloperonospora arabidopsidis (strain Emoy2)</name>
    <name type="common">Downy mildew agent</name>
    <name type="synonym">Peronospora arabidopsidis</name>
    <dbReference type="NCBI Taxonomy" id="559515"/>
    <lineage>
        <taxon>Eukaryota</taxon>
        <taxon>Sar</taxon>
        <taxon>Stramenopiles</taxon>
        <taxon>Oomycota</taxon>
        <taxon>Peronosporomycetes</taxon>
        <taxon>Peronosporales</taxon>
        <taxon>Peronosporaceae</taxon>
        <taxon>Hyaloperonospora</taxon>
    </lineage>
</organism>
<dbReference type="AlphaFoldDB" id="M4BV10"/>
<evidence type="ECO:0008006" key="4">
    <source>
        <dbReference type="Google" id="ProtNLM"/>
    </source>
</evidence>
<keyword evidence="1" id="KW-0732">Signal</keyword>
<dbReference type="HOGENOM" id="CLU_781798_0_0_1"/>
<sequence length="355" mass="41612">MFTRCLVYFAFVVANGIVLQVAAFDLSSVDRLNLTSSGDVSMPDAVESKPLHDEDDEEERGIDISLLLKDAVDWISKIFKQDLPVDELPGLMKSAGPEDFENWTREFKLSGGRGFQQDDAMALEHLMREKKHEDLVRLFFWLDTQEPGGVYRAKRFQKMLFEKTKGSMSTLFAKEWLKLKKHPEYVYETVWQWDGGKELWLRYFDLYRKLEDAKPISAKKMLSLLHSRYPDKAVSYGYYFQQVMKDHKDLEQLAREMQELDFTDMIKIDKMRPCRFAYNFETFESVPAHYKPNTSAEFLAFKAFTLQYASTKGEKMRQAAEKLFIKIDTKKQFKSDVAELDQFIKNLDRSDFVIL</sequence>
<accession>M4BV10</accession>
<name>M4BV10_HYAAE</name>
<keyword evidence="3" id="KW-1185">Reference proteome</keyword>
<feature type="signal peptide" evidence="1">
    <location>
        <begin position="1"/>
        <end position="23"/>
    </location>
</feature>
<evidence type="ECO:0000313" key="2">
    <source>
        <dbReference type="EnsemblProtists" id="HpaP810350"/>
    </source>
</evidence>
<dbReference type="VEuPathDB" id="FungiDB:HpaG810350"/>
<evidence type="ECO:0000313" key="3">
    <source>
        <dbReference type="Proteomes" id="UP000011713"/>
    </source>
</evidence>
<dbReference type="EMBL" id="JH597958">
    <property type="status" value="NOT_ANNOTATED_CDS"/>
    <property type="molecule type" value="Genomic_DNA"/>
</dbReference>
<protein>
    <recommendedName>
        <fullName evidence="4">RxLR effector candidate protein</fullName>
    </recommendedName>
</protein>
<proteinExistence type="predicted"/>
<evidence type="ECO:0000256" key="1">
    <source>
        <dbReference type="SAM" id="SignalP"/>
    </source>
</evidence>